<keyword evidence="2" id="KW-0677">Repeat</keyword>
<dbReference type="InterPro" id="IPR001632">
    <property type="entry name" value="WD40_G-protein_beta-like"/>
</dbReference>
<proteinExistence type="predicted"/>
<dbReference type="PANTHER" id="PTHR19879:SF9">
    <property type="entry name" value="TRANSCRIPTION INITIATION FACTOR TFIID SUBUNIT 5"/>
    <property type="match status" value="1"/>
</dbReference>
<dbReference type="Pfam" id="PF00400">
    <property type="entry name" value="WD40"/>
    <property type="match status" value="8"/>
</dbReference>
<dbReference type="SMART" id="SM00320">
    <property type="entry name" value="WD40"/>
    <property type="match status" value="8"/>
</dbReference>
<evidence type="ECO:0000313" key="4">
    <source>
        <dbReference type="EMBL" id="TBU61607.1"/>
    </source>
</evidence>
<feature type="repeat" description="WD" evidence="3">
    <location>
        <begin position="435"/>
        <end position="467"/>
    </location>
</feature>
<dbReference type="InterPro" id="IPR015943">
    <property type="entry name" value="WD40/YVTN_repeat-like_dom_sf"/>
</dbReference>
<dbReference type="AlphaFoldDB" id="A0A4Q9Q2X4"/>
<dbReference type="PRINTS" id="PR00320">
    <property type="entry name" value="GPROTEINBRPT"/>
</dbReference>
<dbReference type="InterPro" id="IPR019775">
    <property type="entry name" value="WD40_repeat_CS"/>
</dbReference>
<organism evidence="4 5">
    <name type="scientific">Dichomitus squalens</name>
    <dbReference type="NCBI Taxonomy" id="114155"/>
    <lineage>
        <taxon>Eukaryota</taxon>
        <taxon>Fungi</taxon>
        <taxon>Dikarya</taxon>
        <taxon>Basidiomycota</taxon>
        <taxon>Agaricomycotina</taxon>
        <taxon>Agaricomycetes</taxon>
        <taxon>Polyporales</taxon>
        <taxon>Polyporaceae</taxon>
        <taxon>Dichomitus</taxon>
    </lineage>
</organism>
<feature type="repeat" description="WD" evidence="3">
    <location>
        <begin position="643"/>
        <end position="684"/>
    </location>
</feature>
<dbReference type="InterPro" id="IPR001680">
    <property type="entry name" value="WD40_rpt"/>
</dbReference>
<evidence type="ECO:0000313" key="5">
    <source>
        <dbReference type="Proteomes" id="UP000292082"/>
    </source>
</evidence>
<dbReference type="PROSITE" id="PS50294">
    <property type="entry name" value="WD_REPEATS_REGION"/>
    <property type="match status" value="8"/>
</dbReference>
<feature type="repeat" description="WD" evidence="3">
    <location>
        <begin position="476"/>
        <end position="517"/>
    </location>
</feature>
<gene>
    <name evidence="4" type="ORF">BD310DRAFT_173897</name>
</gene>
<dbReference type="STRING" id="114155.A0A4Q9Q2X4"/>
<sequence length="767" mass="85933">MTPVPVYPEPHASLHRGSPWTQLTRRLKCGPSSHSPSLIPYCRLTMSPLLVLYRRLAMSMVLPWEVIECVVDQACNDFDLLRSFSLTCRQLHPYCLLVMINHIPLNGRDKAFAFYDFLRTDTGSRLRRHVRCLTISPVDVPHLPPLQMLPNLATLSFISRELKEYCGGERRPTLCLHTSHLRCYHQYGQNIRTLQLGNLSLSTCTDLCRLILAFPNMTKIDCRDISVKSQAKAGPGMDQMRNKLSRQLRLATVNIHSGAPEDVTSLLLDCARCTVQTVMLTGLHVIPPVFLMPSKWKRLHTLTIGLELGKGVDRLERLTGFLTRFRPPSLEDVSAHFLLTYRGSLDQWYRESQRLHKHRRFEDDELADDESEDPFWIDVCSKLEAALSTFRRQRLSFLVSSEMPARERLWTRVLGQLFPSLRKHNRLTVTCESTTVGHDNIVHAVVVAPDSEWIASGSEDNTIIVWDSDGQLCHEWVAHHGQVYSLAFSPDSRFLASAGRDRNVVVWDLNQDARRVAVLEGHTDEINSCAWSPDGTTIASGGRDKSVRLWDTNTFRQLHLFDGAHQSNVRVVRFSPDGRWLASGGRDHYCCIWDVSSGMVLQGYTSALGAAAFDPGSTRLATASGDRTVRIWGVETGEPICVLQEHARGVQDVDFSPDGSLLLSASMAKTVTIWDASTGVMIMSLEGHTDNVLAARFSPCGRYIASASKDRTVGLWRTSDGSRVATFSEHHAEVRHVAFSPDGQTLSSGANDGTVFIRRLANVIPDD</sequence>
<dbReference type="SUPFAM" id="SSF82171">
    <property type="entry name" value="DPP6 N-terminal domain-like"/>
    <property type="match status" value="1"/>
</dbReference>
<feature type="repeat" description="WD" evidence="3">
    <location>
        <begin position="562"/>
        <end position="603"/>
    </location>
</feature>
<feature type="repeat" description="WD" evidence="3">
    <location>
        <begin position="727"/>
        <end position="757"/>
    </location>
</feature>
<feature type="repeat" description="WD" evidence="3">
    <location>
        <begin position="519"/>
        <end position="560"/>
    </location>
</feature>
<dbReference type="PROSITE" id="PS00678">
    <property type="entry name" value="WD_REPEATS_1"/>
    <property type="match status" value="3"/>
</dbReference>
<accession>A0A4Q9Q2X4</accession>
<keyword evidence="1 3" id="KW-0853">WD repeat</keyword>
<evidence type="ECO:0000256" key="3">
    <source>
        <dbReference type="PROSITE-ProRule" id="PRU00221"/>
    </source>
</evidence>
<dbReference type="PROSITE" id="PS50082">
    <property type="entry name" value="WD_REPEATS_2"/>
    <property type="match status" value="8"/>
</dbReference>
<protein>
    <submittedName>
        <fullName evidence="4">Uncharacterized protein</fullName>
    </submittedName>
</protein>
<evidence type="ECO:0000256" key="1">
    <source>
        <dbReference type="ARBA" id="ARBA00022574"/>
    </source>
</evidence>
<dbReference type="Proteomes" id="UP000292082">
    <property type="component" value="Unassembled WGS sequence"/>
</dbReference>
<dbReference type="CDD" id="cd00200">
    <property type="entry name" value="WD40"/>
    <property type="match status" value="1"/>
</dbReference>
<feature type="repeat" description="WD" evidence="3">
    <location>
        <begin position="685"/>
        <end position="726"/>
    </location>
</feature>
<name>A0A4Q9Q2X4_9APHY</name>
<reference evidence="4 5" key="1">
    <citation type="submission" date="2019-01" db="EMBL/GenBank/DDBJ databases">
        <title>Draft genome sequences of three monokaryotic isolates of the white-rot basidiomycete fungus Dichomitus squalens.</title>
        <authorList>
            <consortium name="DOE Joint Genome Institute"/>
            <person name="Lopez S.C."/>
            <person name="Andreopoulos B."/>
            <person name="Pangilinan J."/>
            <person name="Lipzen A."/>
            <person name="Riley R."/>
            <person name="Ahrendt S."/>
            <person name="Ng V."/>
            <person name="Barry K."/>
            <person name="Daum C."/>
            <person name="Grigoriev I.V."/>
            <person name="Hilden K.S."/>
            <person name="Makela M.R."/>
            <person name="de Vries R.P."/>
        </authorList>
    </citation>
    <scope>NUCLEOTIDE SEQUENCE [LARGE SCALE GENOMIC DNA]</scope>
    <source>
        <strain evidence="4 5">CBS 464.89</strain>
    </source>
</reference>
<dbReference type="InterPro" id="IPR020472">
    <property type="entry name" value="WD40_PAC1"/>
</dbReference>
<dbReference type="Gene3D" id="2.130.10.10">
    <property type="entry name" value="YVTN repeat-like/Quinoprotein amine dehydrogenase"/>
    <property type="match status" value="3"/>
</dbReference>
<feature type="repeat" description="WD" evidence="3">
    <location>
        <begin position="601"/>
        <end position="642"/>
    </location>
</feature>
<dbReference type="PRINTS" id="PR00319">
    <property type="entry name" value="GPROTEINB"/>
</dbReference>
<evidence type="ECO:0000256" key="2">
    <source>
        <dbReference type="ARBA" id="ARBA00022737"/>
    </source>
</evidence>
<dbReference type="PANTHER" id="PTHR19879">
    <property type="entry name" value="TRANSCRIPTION INITIATION FACTOR TFIID"/>
    <property type="match status" value="1"/>
</dbReference>
<keyword evidence="5" id="KW-1185">Reference proteome</keyword>
<dbReference type="EMBL" id="ML145097">
    <property type="protein sequence ID" value="TBU61607.1"/>
    <property type="molecule type" value="Genomic_DNA"/>
</dbReference>